<comment type="caution">
    <text evidence="3">The sequence shown here is derived from an EMBL/GenBank/DDBJ whole genome shotgun (WGS) entry which is preliminary data.</text>
</comment>
<accession>A0A9P3PK30</accession>
<evidence type="ECO:0000259" key="2">
    <source>
        <dbReference type="Pfam" id="PF24968"/>
    </source>
</evidence>
<dbReference type="Pfam" id="PF24968">
    <property type="entry name" value="DUF7770"/>
    <property type="match status" value="1"/>
</dbReference>
<protein>
    <recommendedName>
        <fullName evidence="2">DUF7770 domain-containing protein</fullName>
    </recommendedName>
</protein>
<dbReference type="OrthoDB" id="3527137at2759"/>
<feature type="region of interest" description="Disordered" evidence="1">
    <location>
        <begin position="1"/>
        <end position="20"/>
    </location>
</feature>
<organism evidence="3 4">
    <name type="scientific">Lyophyllum shimeji</name>
    <name type="common">Hon-shimeji</name>
    <name type="synonym">Tricholoma shimeji</name>
    <dbReference type="NCBI Taxonomy" id="47721"/>
    <lineage>
        <taxon>Eukaryota</taxon>
        <taxon>Fungi</taxon>
        <taxon>Dikarya</taxon>
        <taxon>Basidiomycota</taxon>
        <taxon>Agaricomycotina</taxon>
        <taxon>Agaricomycetes</taxon>
        <taxon>Agaricomycetidae</taxon>
        <taxon>Agaricales</taxon>
        <taxon>Tricholomatineae</taxon>
        <taxon>Lyophyllaceae</taxon>
        <taxon>Lyophyllum</taxon>
    </lineage>
</organism>
<evidence type="ECO:0000256" key="1">
    <source>
        <dbReference type="SAM" id="MobiDB-lite"/>
    </source>
</evidence>
<dbReference type="EMBL" id="BRPK01000003">
    <property type="protein sequence ID" value="GLB36841.1"/>
    <property type="molecule type" value="Genomic_DNA"/>
</dbReference>
<gene>
    <name evidence="3" type="ORF">LshimejAT787_0311280</name>
</gene>
<dbReference type="AlphaFoldDB" id="A0A9P3PK30"/>
<feature type="domain" description="DUF7770" evidence="2">
    <location>
        <begin position="46"/>
        <end position="130"/>
    </location>
</feature>
<evidence type="ECO:0000313" key="4">
    <source>
        <dbReference type="Proteomes" id="UP001063166"/>
    </source>
</evidence>
<dbReference type="InterPro" id="IPR056672">
    <property type="entry name" value="DUF7770"/>
</dbReference>
<reference evidence="3" key="1">
    <citation type="submission" date="2022-07" db="EMBL/GenBank/DDBJ databases">
        <title>The genome of Lyophyllum shimeji provides insight into the initial evolution of ectomycorrhizal fungal genome.</title>
        <authorList>
            <person name="Kobayashi Y."/>
            <person name="Shibata T."/>
            <person name="Hirakawa H."/>
            <person name="Shigenobu S."/>
            <person name="Nishiyama T."/>
            <person name="Yamada A."/>
            <person name="Hasebe M."/>
            <person name="Kawaguchi M."/>
        </authorList>
    </citation>
    <scope>NUCLEOTIDE SEQUENCE</scope>
    <source>
        <strain evidence="3">AT787</strain>
    </source>
</reference>
<proteinExistence type="predicted"/>
<keyword evidence="4" id="KW-1185">Reference proteome</keyword>
<name>A0A9P3PK30_LYOSH</name>
<dbReference type="Proteomes" id="UP001063166">
    <property type="component" value="Unassembled WGS sequence"/>
</dbReference>
<sequence>MTPQRGEPCRAHRASPNPSQYTTMSTTIYDKGFLQADAERRVASITVSASATTSTVTGQPNYFHWRFYLVLDPPASPAHSQSVVLDMMPTNPPKGCLIISSQPTWRSTAQLKIEFPIATVGSPKVGQIIRASRPSSREAPPAPEEGHFLLSDNGRIAQRQYIITQSILDTLRFHCQPFRVSLTSMDSTSNPLPS</sequence>
<evidence type="ECO:0000313" key="3">
    <source>
        <dbReference type="EMBL" id="GLB36841.1"/>
    </source>
</evidence>